<evidence type="ECO:0000256" key="11">
    <source>
        <dbReference type="PROSITE-ProRule" id="PRU00176"/>
    </source>
</evidence>
<dbReference type="CDD" id="cd12401">
    <property type="entry name" value="RRM_eIF4H"/>
    <property type="match status" value="1"/>
</dbReference>
<evidence type="ECO:0000256" key="9">
    <source>
        <dbReference type="ARBA" id="ARBA00022990"/>
    </source>
</evidence>
<feature type="compositionally biased region" description="Basic and acidic residues" evidence="12">
    <location>
        <begin position="158"/>
        <end position="180"/>
    </location>
</feature>
<dbReference type="InterPro" id="IPR012677">
    <property type="entry name" value="Nucleotide-bd_a/b_plait_sf"/>
</dbReference>
<evidence type="ECO:0000256" key="1">
    <source>
        <dbReference type="ARBA" id="ARBA00004556"/>
    </source>
</evidence>
<dbReference type="GO" id="GO:0048471">
    <property type="term" value="C:perinuclear region of cytoplasm"/>
    <property type="evidence" value="ECO:0007669"/>
    <property type="project" value="UniProtKB-SubCell"/>
</dbReference>
<keyword evidence="15" id="KW-1185">Reference proteome</keyword>
<protein>
    <recommendedName>
        <fullName evidence="2">Eukaryotic translation initiation factor 4H</fullName>
    </recommendedName>
</protein>
<evidence type="ECO:0000256" key="4">
    <source>
        <dbReference type="ARBA" id="ARBA00022490"/>
    </source>
</evidence>
<feature type="compositionally biased region" description="Basic and acidic residues" evidence="12">
    <location>
        <begin position="200"/>
        <end position="212"/>
    </location>
</feature>
<evidence type="ECO:0000256" key="5">
    <source>
        <dbReference type="ARBA" id="ARBA00022540"/>
    </source>
</evidence>
<dbReference type="AlphaFoldDB" id="A0AAU9WC00"/>
<dbReference type="GO" id="GO:0003743">
    <property type="term" value="F:translation initiation factor activity"/>
    <property type="evidence" value="ECO:0007669"/>
    <property type="project" value="UniProtKB-KW"/>
</dbReference>
<dbReference type="PROSITE" id="PS50102">
    <property type="entry name" value="RRM"/>
    <property type="match status" value="1"/>
</dbReference>
<keyword evidence="6" id="KW-0597">Phosphoprotein</keyword>
<comment type="subcellular location">
    <subcellularLocation>
        <location evidence="1">Cytoplasm</location>
        <location evidence="1">Perinuclear region</location>
    </subcellularLocation>
</comment>
<feature type="region of interest" description="Disordered" evidence="12">
    <location>
        <begin position="108"/>
        <end position="226"/>
    </location>
</feature>
<evidence type="ECO:0000256" key="3">
    <source>
        <dbReference type="ARBA" id="ARBA00022481"/>
    </source>
</evidence>
<evidence type="ECO:0000256" key="12">
    <source>
        <dbReference type="SAM" id="MobiDB-lite"/>
    </source>
</evidence>
<keyword evidence="5" id="KW-0396">Initiation factor</keyword>
<dbReference type="InterPro" id="IPR035979">
    <property type="entry name" value="RBD_domain_sf"/>
</dbReference>
<keyword evidence="7 11" id="KW-0694">RNA-binding</keyword>
<dbReference type="EMBL" id="CALNXJ010000011">
    <property type="protein sequence ID" value="CAH3109262.1"/>
    <property type="molecule type" value="Genomic_DNA"/>
</dbReference>
<name>A0AAU9WC00_9CNID</name>
<accession>A0AAU9WC00</accession>
<dbReference type="InterPro" id="IPR034229">
    <property type="entry name" value="eIF4H_RRM"/>
</dbReference>
<dbReference type="GO" id="GO:0003723">
    <property type="term" value="F:RNA binding"/>
    <property type="evidence" value="ECO:0007669"/>
    <property type="project" value="UniProtKB-UniRule"/>
</dbReference>
<proteinExistence type="predicted"/>
<dbReference type="SUPFAM" id="SSF54928">
    <property type="entry name" value="RNA-binding domain, RBD"/>
    <property type="match status" value="1"/>
</dbReference>
<feature type="non-terminal residue" evidence="14">
    <location>
        <position position="1"/>
    </location>
</feature>
<dbReference type="Pfam" id="PF00076">
    <property type="entry name" value="RRM_1"/>
    <property type="match status" value="1"/>
</dbReference>
<keyword evidence="4" id="KW-0963">Cytoplasm</keyword>
<evidence type="ECO:0000256" key="6">
    <source>
        <dbReference type="ARBA" id="ARBA00022553"/>
    </source>
</evidence>
<evidence type="ECO:0000256" key="10">
    <source>
        <dbReference type="ARBA" id="ARBA00025462"/>
    </source>
</evidence>
<evidence type="ECO:0000259" key="13">
    <source>
        <dbReference type="PROSITE" id="PS50102"/>
    </source>
</evidence>
<keyword evidence="9" id="KW-0007">Acetylation</keyword>
<dbReference type="Gene3D" id="3.30.70.330">
    <property type="match status" value="1"/>
</dbReference>
<gene>
    <name evidence="14" type="ORF">PMEA_00002904</name>
</gene>
<keyword evidence="3" id="KW-0488">Methylation</keyword>
<sequence length="226" mass="23699">RDYGSSHGGGRRRGGGDRYRDRAPKPLPKEPPFTAFVGGLPPDTVQGDLDIIFQDIKDNIRSIRLVRDKETDKFKGFCYVEFEDLSSLEEALTYDGARIGEHGKTLRVDVAEGRRDGGRGGGRGGQRGGRGGGNWGNKGGSHGGWSGGGGGGGGSWGGREEGGWGGRDDGGWGGRDEGGRRGGRYGGGGGRGGGGGGGYGDRRGPPRQENFREPTAGENNYKFLLI</sequence>
<feature type="domain" description="RRM" evidence="13">
    <location>
        <begin position="33"/>
        <end position="113"/>
    </location>
</feature>
<dbReference type="Proteomes" id="UP001159428">
    <property type="component" value="Unassembled WGS sequence"/>
</dbReference>
<evidence type="ECO:0000256" key="2">
    <source>
        <dbReference type="ARBA" id="ARBA00013856"/>
    </source>
</evidence>
<feature type="compositionally biased region" description="Gly residues" evidence="12">
    <location>
        <begin position="184"/>
        <end position="199"/>
    </location>
</feature>
<dbReference type="PANTHER" id="PTHR23236">
    <property type="entry name" value="EUKARYOTIC TRANSLATION INITIATION FACTOR 4B/4H"/>
    <property type="match status" value="1"/>
</dbReference>
<reference evidence="14 15" key="1">
    <citation type="submission" date="2022-05" db="EMBL/GenBank/DDBJ databases">
        <authorList>
            <consortium name="Genoscope - CEA"/>
            <person name="William W."/>
        </authorList>
    </citation>
    <scope>NUCLEOTIDE SEQUENCE [LARGE SCALE GENOMIC DNA]</scope>
</reference>
<comment type="caution">
    <text evidence="14">The sequence shown here is derived from an EMBL/GenBank/DDBJ whole genome shotgun (WGS) entry which is preliminary data.</text>
</comment>
<keyword evidence="8" id="KW-0648">Protein biosynthesis</keyword>
<dbReference type="InterPro" id="IPR000504">
    <property type="entry name" value="RRM_dom"/>
</dbReference>
<organism evidence="14 15">
    <name type="scientific">Pocillopora meandrina</name>
    <dbReference type="NCBI Taxonomy" id="46732"/>
    <lineage>
        <taxon>Eukaryota</taxon>
        <taxon>Metazoa</taxon>
        <taxon>Cnidaria</taxon>
        <taxon>Anthozoa</taxon>
        <taxon>Hexacorallia</taxon>
        <taxon>Scleractinia</taxon>
        <taxon>Astrocoeniina</taxon>
        <taxon>Pocilloporidae</taxon>
        <taxon>Pocillopora</taxon>
    </lineage>
</organism>
<feature type="region of interest" description="Disordered" evidence="12">
    <location>
        <begin position="1"/>
        <end position="39"/>
    </location>
</feature>
<dbReference type="SMART" id="SM00360">
    <property type="entry name" value="RRM"/>
    <property type="match status" value="1"/>
</dbReference>
<dbReference type="PANTHER" id="PTHR23236:SF11">
    <property type="entry name" value="EUKARYOTIC TRANSLATION INITIATION FACTOR 4H"/>
    <property type="match status" value="1"/>
</dbReference>
<feature type="compositionally biased region" description="Basic and acidic residues" evidence="12">
    <location>
        <begin position="14"/>
        <end position="28"/>
    </location>
</feature>
<evidence type="ECO:0000256" key="8">
    <source>
        <dbReference type="ARBA" id="ARBA00022917"/>
    </source>
</evidence>
<evidence type="ECO:0000256" key="7">
    <source>
        <dbReference type="ARBA" id="ARBA00022884"/>
    </source>
</evidence>
<feature type="compositionally biased region" description="Gly residues" evidence="12">
    <location>
        <begin position="119"/>
        <end position="157"/>
    </location>
</feature>
<comment type="function">
    <text evidence="10">Stimulates the RNA helicase activity of EIF4A in the translation initiation complex. Binds weakly mRNA.</text>
</comment>
<evidence type="ECO:0000313" key="15">
    <source>
        <dbReference type="Proteomes" id="UP001159428"/>
    </source>
</evidence>
<feature type="compositionally biased region" description="Basic and acidic residues" evidence="12">
    <location>
        <begin position="108"/>
        <end position="118"/>
    </location>
</feature>
<evidence type="ECO:0000313" key="14">
    <source>
        <dbReference type="EMBL" id="CAH3109262.1"/>
    </source>
</evidence>